<keyword evidence="4" id="KW-1015">Disulfide bond</keyword>
<keyword evidence="2" id="KW-0732">Signal</keyword>
<comment type="similarity">
    <text evidence="1">Belongs to the thioredoxin family. DsbA subfamily.</text>
</comment>
<name>A0ABW5R0Q7_9BACL</name>
<evidence type="ECO:0000256" key="7">
    <source>
        <dbReference type="SAM" id="Phobius"/>
    </source>
</evidence>
<dbReference type="RefSeq" id="WP_379276604.1">
    <property type="nucleotide sequence ID" value="NZ_JBHUGT010000021.1"/>
</dbReference>
<feature type="transmembrane region" description="Helical" evidence="7">
    <location>
        <begin position="29"/>
        <end position="48"/>
    </location>
</feature>
<evidence type="ECO:0000256" key="5">
    <source>
        <dbReference type="ARBA" id="ARBA00023284"/>
    </source>
</evidence>
<dbReference type="SUPFAM" id="SSF52833">
    <property type="entry name" value="Thioredoxin-like"/>
    <property type="match status" value="1"/>
</dbReference>
<dbReference type="Pfam" id="PF13462">
    <property type="entry name" value="Thioredoxin_4"/>
    <property type="match status" value="1"/>
</dbReference>
<keyword evidence="7" id="KW-0472">Membrane</keyword>
<keyword evidence="5" id="KW-0676">Redox-active center</keyword>
<evidence type="ECO:0000313" key="9">
    <source>
        <dbReference type="EMBL" id="MFD2662391.1"/>
    </source>
</evidence>
<accession>A0ABW5R0Q7</accession>
<dbReference type="Gene3D" id="3.40.30.10">
    <property type="entry name" value="Glutaredoxin"/>
    <property type="match status" value="1"/>
</dbReference>
<protein>
    <submittedName>
        <fullName evidence="9">DsbA family protein</fullName>
    </submittedName>
</protein>
<comment type="caution">
    <text evidence="9">The sequence shown here is derived from an EMBL/GenBank/DDBJ whole genome shotgun (WGS) entry which is preliminary data.</text>
</comment>
<organism evidence="9 10">
    <name type="scientific">Paenibacillus thailandensis</name>
    <dbReference type="NCBI Taxonomy" id="393250"/>
    <lineage>
        <taxon>Bacteria</taxon>
        <taxon>Bacillati</taxon>
        <taxon>Bacillota</taxon>
        <taxon>Bacilli</taxon>
        <taxon>Bacillales</taxon>
        <taxon>Paenibacillaceae</taxon>
        <taxon>Paenibacillus</taxon>
    </lineage>
</organism>
<evidence type="ECO:0000256" key="6">
    <source>
        <dbReference type="SAM" id="MobiDB-lite"/>
    </source>
</evidence>
<dbReference type="InterPro" id="IPR036249">
    <property type="entry name" value="Thioredoxin-like_sf"/>
</dbReference>
<evidence type="ECO:0000256" key="1">
    <source>
        <dbReference type="ARBA" id="ARBA00005791"/>
    </source>
</evidence>
<feature type="domain" description="Thioredoxin" evidence="8">
    <location>
        <begin position="34"/>
        <end position="236"/>
    </location>
</feature>
<feature type="region of interest" description="Disordered" evidence="6">
    <location>
        <begin position="1"/>
        <end position="25"/>
    </location>
</feature>
<evidence type="ECO:0000256" key="4">
    <source>
        <dbReference type="ARBA" id="ARBA00023157"/>
    </source>
</evidence>
<feature type="compositionally biased region" description="Basic residues" evidence="6">
    <location>
        <begin position="1"/>
        <end position="12"/>
    </location>
</feature>
<dbReference type="Proteomes" id="UP001597493">
    <property type="component" value="Unassembled WGS sequence"/>
</dbReference>
<dbReference type="PANTHER" id="PTHR13887:SF14">
    <property type="entry name" value="DISULFIDE BOND FORMATION PROTEIN D"/>
    <property type="match status" value="1"/>
</dbReference>
<evidence type="ECO:0000256" key="2">
    <source>
        <dbReference type="ARBA" id="ARBA00022729"/>
    </source>
</evidence>
<gene>
    <name evidence="9" type="ORF">ACFSW5_19225</name>
</gene>
<keyword evidence="7" id="KW-0812">Transmembrane</keyword>
<evidence type="ECO:0000259" key="8">
    <source>
        <dbReference type="PROSITE" id="PS51352"/>
    </source>
</evidence>
<keyword evidence="10" id="KW-1185">Reference proteome</keyword>
<dbReference type="EMBL" id="JBHUMY010000027">
    <property type="protein sequence ID" value="MFD2662391.1"/>
    <property type="molecule type" value="Genomic_DNA"/>
</dbReference>
<keyword evidence="3" id="KW-0560">Oxidoreductase</keyword>
<evidence type="ECO:0000256" key="3">
    <source>
        <dbReference type="ARBA" id="ARBA00023002"/>
    </source>
</evidence>
<reference evidence="10" key="1">
    <citation type="journal article" date="2019" name="Int. J. Syst. Evol. Microbiol.">
        <title>The Global Catalogue of Microorganisms (GCM) 10K type strain sequencing project: providing services to taxonomists for standard genome sequencing and annotation.</title>
        <authorList>
            <consortium name="The Broad Institute Genomics Platform"/>
            <consortium name="The Broad Institute Genome Sequencing Center for Infectious Disease"/>
            <person name="Wu L."/>
            <person name="Ma J."/>
        </authorList>
    </citation>
    <scope>NUCLEOTIDE SEQUENCE [LARGE SCALE GENOMIC DNA]</scope>
    <source>
        <strain evidence="10">TISTR 1827</strain>
    </source>
</reference>
<keyword evidence="7" id="KW-1133">Transmembrane helix</keyword>
<dbReference type="InterPro" id="IPR012336">
    <property type="entry name" value="Thioredoxin-like_fold"/>
</dbReference>
<proteinExistence type="inferred from homology"/>
<dbReference type="InterPro" id="IPR013766">
    <property type="entry name" value="Thioredoxin_domain"/>
</dbReference>
<sequence>MGQKNRNKKPKPKPQNAYSSKPKQSSNKGLIWLTLIIAAVVVVIVLGINNQNKPVSFDYDKYAMTGSENAPVKIVEFGNFKCPICSTFATEVKPQLAADYIDSGKVAFYYINFSNFLGEDAYTAALAAQAVYRQNEEAFWDYYDILFKNQQDEYSTWATPDYLVELAREAKLPIDYDQLRKDIDNKTYNDEIDAQNDLTRPFGVTGTPTFFINGEMYKGSPVDYAGFKNEIEKALNESANKE</sequence>
<dbReference type="PROSITE" id="PS51352">
    <property type="entry name" value="THIOREDOXIN_2"/>
    <property type="match status" value="1"/>
</dbReference>
<dbReference type="PANTHER" id="PTHR13887">
    <property type="entry name" value="GLUTATHIONE S-TRANSFERASE KAPPA"/>
    <property type="match status" value="1"/>
</dbReference>
<evidence type="ECO:0000313" key="10">
    <source>
        <dbReference type="Proteomes" id="UP001597493"/>
    </source>
</evidence>